<gene>
    <name evidence="2" type="ORF">DKK74_06180</name>
</gene>
<protein>
    <recommendedName>
        <fullName evidence="4">Lipoprotein</fullName>
    </recommendedName>
</protein>
<dbReference type="EMBL" id="QGLK01000004">
    <property type="protein sequence ID" value="PXY88213.1"/>
    <property type="molecule type" value="Genomic_DNA"/>
</dbReference>
<feature type="chain" id="PRO_5039115508" description="Lipoprotein" evidence="1">
    <location>
        <begin position="22"/>
        <end position="121"/>
    </location>
</feature>
<dbReference type="Proteomes" id="UP000248128">
    <property type="component" value="Unassembled WGS sequence"/>
</dbReference>
<evidence type="ECO:0000313" key="3">
    <source>
        <dbReference type="Proteomes" id="UP000248128"/>
    </source>
</evidence>
<evidence type="ECO:0000256" key="1">
    <source>
        <dbReference type="SAM" id="SignalP"/>
    </source>
</evidence>
<proteinExistence type="predicted"/>
<keyword evidence="1" id="KW-0732">Signal</keyword>
<evidence type="ECO:0000313" key="2">
    <source>
        <dbReference type="EMBL" id="PXY88213.1"/>
    </source>
</evidence>
<comment type="caution">
    <text evidence="2">The sequence shown here is derived from an EMBL/GenBank/DDBJ whole genome shotgun (WGS) entry which is preliminary data.</text>
</comment>
<sequence length="121" mass="12643">MMKRPAPVIAAVLAFTLPLTACGGQNVNSARQVSDKCSKVSAAFEYKKDGDSILYASKLEEPASSEGLPGLDCLLDSLGVTADDIHNQVPNGGSGHLSTSKYSIGIYSTGQHLTLSISDKD</sequence>
<dbReference type="AlphaFoldDB" id="A0A318MPF1"/>
<evidence type="ECO:0008006" key="4">
    <source>
        <dbReference type="Google" id="ProtNLM"/>
    </source>
</evidence>
<accession>A0A318MPF1</accession>
<organism evidence="2 3">
    <name type="scientific">Bifidobacterium asteroides</name>
    <dbReference type="NCBI Taxonomy" id="1684"/>
    <lineage>
        <taxon>Bacteria</taxon>
        <taxon>Bacillati</taxon>
        <taxon>Actinomycetota</taxon>
        <taxon>Actinomycetes</taxon>
        <taxon>Bifidobacteriales</taxon>
        <taxon>Bifidobacteriaceae</taxon>
        <taxon>Bifidobacterium</taxon>
    </lineage>
</organism>
<name>A0A318MPF1_9BIFI</name>
<reference evidence="2 3" key="1">
    <citation type="submission" date="2018-05" db="EMBL/GenBank/DDBJ databases">
        <title>Reference genomes for bee gut microbiota database.</title>
        <authorList>
            <person name="Ellegaard K.M."/>
        </authorList>
    </citation>
    <scope>NUCLEOTIDE SEQUENCE [LARGE SCALE GENOMIC DNA]</scope>
    <source>
        <strain evidence="2 3">ESL0199</strain>
    </source>
</reference>
<feature type="signal peptide" evidence="1">
    <location>
        <begin position="1"/>
        <end position="21"/>
    </location>
</feature>